<evidence type="ECO:0000313" key="3">
    <source>
        <dbReference type="Proteomes" id="UP000076532"/>
    </source>
</evidence>
<protein>
    <submittedName>
        <fullName evidence="2">Uncharacterized protein</fullName>
    </submittedName>
</protein>
<dbReference type="AlphaFoldDB" id="A0A166VPA7"/>
<organism evidence="2 3">
    <name type="scientific">Athelia psychrophila</name>
    <dbReference type="NCBI Taxonomy" id="1759441"/>
    <lineage>
        <taxon>Eukaryota</taxon>
        <taxon>Fungi</taxon>
        <taxon>Dikarya</taxon>
        <taxon>Basidiomycota</taxon>
        <taxon>Agaricomycotina</taxon>
        <taxon>Agaricomycetes</taxon>
        <taxon>Agaricomycetidae</taxon>
        <taxon>Atheliales</taxon>
        <taxon>Atheliaceae</taxon>
        <taxon>Athelia</taxon>
    </lineage>
</organism>
<dbReference type="Proteomes" id="UP000076532">
    <property type="component" value="Unassembled WGS sequence"/>
</dbReference>
<feature type="compositionally biased region" description="Basic and acidic residues" evidence="1">
    <location>
        <begin position="194"/>
        <end position="203"/>
    </location>
</feature>
<dbReference type="EMBL" id="KV417484">
    <property type="protein sequence ID" value="KZP32929.1"/>
    <property type="molecule type" value="Genomic_DNA"/>
</dbReference>
<proteinExistence type="predicted"/>
<evidence type="ECO:0000256" key="1">
    <source>
        <dbReference type="SAM" id="MobiDB-lite"/>
    </source>
</evidence>
<gene>
    <name evidence="2" type="ORF">FIBSPDRAFT_882233</name>
</gene>
<sequence>MQRRGSGGVLVSPLSQGYNKSFWAVSSLFGLCSLYAVVTPRYSVDQSSSTCPTTCPKVEASISPLSDDVVSLLTSQDFIQGSFRRNPRQFLRLYPCDPYNVGSQELFKLYPIGTRRELKLELGCCSVVERLGGPRRTAKGIGRGRRRGNDVGVGEVVGYVDKRAVGVWVRAARGEASGHVEGQAYVKPPTYDYEQERGEDDGTPRAARQHPNPTERGLRNGPSLGRSCSLLIWSDVV</sequence>
<reference evidence="2 3" key="1">
    <citation type="journal article" date="2016" name="Mol. Biol. Evol.">
        <title>Comparative Genomics of Early-Diverging Mushroom-Forming Fungi Provides Insights into the Origins of Lignocellulose Decay Capabilities.</title>
        <authorList>
            <person name="Nagy L.G."/>
            <person name="Riley R."/>
            <person name="Tritt A."/>
            <person name="Adam C."/>
            <person name="Daum C."/>
            <person name="Floudas D."/>
            <person name="Sun H."/>
            <person name="Yadav J.S."/>
            <person name="Pangilinan J."/>
            <person name="Larsson K.H."/>
            <person name="Matsuura K."/>
            <person name="Barry K."/>
            <person name="Labutti K."/>
            <person name="Kuo R."/>
            <person name="Ohm R.A."/>
            <person name="Bhattacharya S.S."/>
            <person name="Shirouzu T."/>
            <person name="Yoshinaga Y."/>
            <person name="Martin F.M."/>
            <person name="Grigoriev I.V."/>
            <person name="Hibbett D.S."/>
        </authorList>
    </citation>
    <scope>NUCLEOTIDE SEQUENCE [LARGE SCALE GENOMIC DNA]</scope>
    <source>
        <strain evidence="2 3">CBS 109695</strain>
    </source>
</reference>
<keyword evidence="3" id="KW-1185">Reference proteome</keyword>
<accession>A0A166VPA7</accession>
<evidence type="ECO:0000313" key="2">
    <source>
        <dbReference type="EMBL" id="KZP32929.1"/>
    </source>
</evidence>
<name>A0A166VPA7_9AGAM</name>
<feature type="region of interest" description="Disordered" evidence="1">
    <location>
        <begin position="180"/>
        <end position="222"/>
    </location>
</feature>